<reference evidence="12 13" key="1">
    <citation type="submission" date="2019-06" db="EMBL/GenBank/DDBJ databases">
        <title>Whole genome shotgun sequence of Vibrio comitans NBRC 102076.</title>
        <authorList>
            <person name="Hosoyama A."/>
            <person name="Uohara A."/>
            <person name="Ohji S."/>
            <person name="Ichikawa N."/>
        </authorList>
    </citation>
    <scope>NUCLEOTIDE SEQUENCE [LARGE SCALE GENOMIC DNA]</scope>
    <source>
        <strain evidence="12 13">NBRC 102076</strain>
    </source>
</reference>
<dbReference type="InterPro" id="IPR002523">
    <property type="entry name" value="MgTranspt_CorA/ZnTranspt_ZntB"/>
</dbReference>
<keyword evidence="4" id="KW-1003">Cell membrane</keyword>
<keyword evidence="13" id="KW-1185">Reference proteome</keyword>
<evidence type="ECO:0000256" key="8">
    <source>
        <dbReference type="ARBA" id="ARBA00022989"/>
    </source>
</evidence>
<keyword evidence="5" id="KW-0997">Cell inner membrane</keyword>
<feature type="transmembrane region" description="Helical" evidence="11">
    <location>
        <begin position="251"/>
        <end position="272"/>
    </location>
</feature>
<dbReference type="InterPro" id="IPR045861">
    <property type="entry name" value="CorA_cytoplasmic_dom"/>
</dbReference>
<dbReference type="Gene3D" id="3.30.460.20">
    <property type="entry name" value="CorA soluble domain-like"/>
    <property type="match status" value="1"/>
</dbReference>
<protein>
    <submittedName>
        <fullName evidence="12">Zinc transporter ZntB</fullName>
    </submittedName>
</protein>
<dbReference type="Proteomes" id="UP000318242">
    <property type="component" value="Unassembled WGS sequence"/>
</dbReference>
<dbReference type="Gene3D" id="1.20.58.340">
    <property type="entry name" value="Magnesium transport protein CorA, transmembrane region"/>
    <property type="match status" value="2"/>
</dbReference>
<evidence type="ECO:0000256" key="5">
    <source>
        <dbReference type="ARBA" id="ARBA00022519"/>
    </source>
</evidence>
<evidence type="ECO:0000313" key="13">
    <source>
        <dbReference type="Proteomes" id="UP000318242"/>
    </source>
</evidence>
<dbReference type="PANTHER" id="PTHR46494">
    <property type="entry name" value="CORA FAMILY METAL ION TRANSPORTER (EUROFUNG)"/>
    <property type="match status" value="1"/>
</dbReference>
<keyword evidence="9" id="KW-0406">Ion transport</keyword>
<accession>A0A4Y3II64</accession>
<gene>
    <name evidence="12" type="ORF">VCO01S_02290</name>
</gene>
<dbReference type="GO" id="GO:0015095">
    <property type="term" value="F:magnesium ion transmembrane transporter activity"/>
    <property type="evidence" value="ECO:0007669"/>
    <property type="project" value="TreeGrafter"/>
</dbReference>
<dbReference type="RefSeq" id="WP_141268521.1">
    <property type="nucleotide sequence ID" value="NZ_BJLH01000001.1"/>
</dbReference>
<dbReference type="AlphaFoldDB" id="A0A4Y3II64"/>
<keyword evidence="10 11" id="KW-0472">Membrane</keyword>
<evidence type="ECO:0000313" key="12">
    <source>
        <dbReference type="EMBL" id="GEA59036.1"/>
    </source>
</evidence>
<comment type="subcellular location">
    <subcellularLocation>
        <location evidence="1">Cell membrane</location>
        <topology evidence="1">Multi-pass membrane protein</topology>
    </subcellularLocation>
</comment>
<keyword evidence="7" id="KW-0862">Zinc</keyword>
<evidence type="ECO:0000256" key="2">
    <source>
        <dbReference type="ARBA" id="ARBA00009765"/>
    </source>
</evidence>
<organism evidence="12 13">
    <name type="scientific">Vibrio comitans NBRC 102076</name>
    <dbReference type="NCBI Taxonomy" id="1219078"/>
    <lineage>
        <taxon>Bacteria</taxon>
        <taxon>Pseudomonadati</taxon>
        <taxon>Pseudomonadota</taxon>
        <taxon>Gammaproteobacteria</taxon>
        <taxon>Vibrionales</taxon>
        <taxon>Vibrionaceae</taxon>
        <taxon>Vibrio</taxon>
    </lineage>
</organism>
<evidence type="ECO:0000256" key="11">
    <source>
        <dbReference type="SAM" id="Phobius"/>
    </source>
</evidence>
<dbReference type="EMBL" id="BJLH01000001">
    <property type="protein sequence ID" value="GEA59036.1"/>
    <property type="molecule type" value="Genomic_DNA"/>
</dbReference>
<keyword evidence="8 11" id="KW-1133">Transmembrane helix</keyword>
<keyword evidence="6 11" id="KW-0812">Transmembrane</keyword>
<dbReference type="GO" id="GO:0015087">
    <property type="term" value="F:cobalt ion transmembrane transporter activity"/>
    <property type="evidence" value="ECO:0007669"/>
    <property type="project" value="TreeGrafter"/>
</dbReference>
<evidence type="ECO:0000256" key="6">
    <source>
        <dbReference type="ARBA" id="ARBA00022692"/>
    </source>
</evidence>
<dbReference type="OrthoDB" id="9803484at2"/>
<dbReference type="SUPFAM" id="SSF144083">
    <property type="entry name" value="Magnesium transport protein CorA, transmembrane region"/>
    <property type="match status" value="1"/>
</dbReference>
<evidence type="ECO:0000256" key="1">
    <source>
        <dbReference type="ARBA" id="ARBA00004651"/>
    </source>
</evidence>
<evidence type="ECO:0000256" key="10">
    <source>
        <dbReference type="ARBA" id="ARBA00023136"/>
    </source>
</evidence>
<dbReference type="GO" id="GO:0000287">
    <property type="term" value="F:magnesium ion binding"/>
    <property type="evidence" value="ECO:0007669"/>
    <property type="project" value="TreeGrafter"/>
</dbReference>
<dbReference type="PANTHER" id="PTHR46494:SF3">
    <property type="entry name" value="ZINC TRANSPORT PROTEIN ZNTB"/>
    <property type="match status" value="1"/>
</dbReference>
<evidence type="ECO:0000256" key="9">
    <source>
        <dbReference type="ARBA" id="ARBA00023065"/>
    </source>
</evidence>
<name>A0A4Y3II64_9VIBR</name>
<evidence type="ECO:0000256" key="3">
    <source>
        <dbReference type="ARBA" id="ARBA00022448"/>
    </source>
</evidence>
<dbReference type="InterPro" id="IPR045863">
    <property type="entry name" value="CorA_TM1_TM2"/>
</dbReference>
<evidence type="ECO:0000256" key="4">
    <source>
        <dbReference type="ARBA" id="ARBA00022475"/>
    </source>
</evidence>
<sequence length="310" mass="35150">MNQFVISSWDFSADVASPVESHDKLRSGCWYHCQRDDERLKDWLTEQSIPTAMIDSLLADDTRPRFEQFAEDCFLIILRGINLNHNADPDDMLSLRILWFKGALISTRKIPSRAVNNLIKRLESGQGPSNLSSLLLEMVNGVNTIIAEFLTPVEEQIDHLETAENVDLSTINLLHSRLLRLRRYLKPQRYVFEDLIAADVTPLTSNHNHFKNSLDTVIRLNESIEFYLEQISVFLNSVSQQQAERMNRNTYLFSVVAGLFLPAGFFTGLLGVNIGGIPGVDNPWAFTLFCLGLLGIVAIEVIVLKKLKFI</sequence>
<evidence type="ECO:0000256" key="7">
    <source>
        <dbReference type="ARBA" id="ARBA00022833"/>
    </source>
</evidence>
<comment type="caution">
    <text evidence="12">The sequence shown here is derived from an EMBL/GenBank/DDBJ whole genome shotgun (WGS) entry which is preliminary data.</text>
</comment>
<comment type="similarity">
    <text evidence="2">Belongs to the CorA metal ion transporter (MIT) (TC 1.A.35) family.</text>
</comment>
<dbReference type="Pfam" id="PF01544">
    <property type="entry name" value="CorA"/>
    <property type="match status" value="1"/>
</dbReference>
<dbReference type="GO" id="GO:0050897">
    <property type="term" value="F:cobalt ion binding"/>
    <property type="evidence" value="ECO:0007669"/>
    <property type="project" value="TreeGrafter"/>
</dbReference>
<dbReference type="SUPFAM" id="SSF143865">
    <property type="entry name" value="CorA soluble domain-like"/>
    <property type="match status" value="1"/>
</dbReference>
<keyword evidence="3" id="KW-0813">Transport</keyword>
<dbReference type="GO" id="GO:0005886">
    <property type="term" value="C:plasma membrane"/>
    <property type="evidence" value="ECO:0007669"/>
    <property type="project" value="UniProtKB-SubCell"/>
</dbReference>
<feature type="transmembrane region" description="Helical" evidence="11">
    <location>
        <begin position="284"/>
        <end position="304"/>
    </location>
</feature>
<proteinExistence type="inferred from homology"/>